<proteinExistence type="predicted"/>
<organism evidence="4 5">
    <name type="scientific">Mycolicibacter acidiphilus</name>
    <dbReference type="NCBI Taxonomy" id="2835306"/>
    <lineage>
        <taxon>Bacteria</taxon>
        <taxon>Bacillati</taxon>
        <taxon>Actinomycetota</taxon>
        <taxon>Actinomycetes</taxon>
        <taxon>Mycobacteriales</taxon>
        <taxon>Mycobacteriaceae</taxon>
        <taxon>Mycolicibacter</taxon>
    </lineage>
</organism>
<evidence type="ECO:0000313" key="4">
    <source>
        <dbReference type="EMBL" id="MBS9535071.1"/>
    </source>
</evidence>
<evidence type="ECO:0000313" key="5">
    <source>
        <dbReference type="Proteomes" id="UP001519535"/>
    </source>
</evidence>
<gene>
    <name evidence="4" type="ORF">KIH27_15900</name>
</gene>
<protein>
    <submittedName>
        <fullName evidence="4">Uncharacterized protein</fullName>
    </submittedName>
</protein>
<dbReference type="Proteomes" id="UP001519535">
    <property type="component" value="Unassembled WGS sequence"/>
</dbReference>
<feature type="region of interest" description="Disordered" evidence="2">
    <location>
        <begin position="61"/>
        <end position="89"/>
    </location>
</feature>
<feature type="coiled-coil region" evidence="1">
    <location>
        <begin position="8"/>
        <end position="35"/>
    </location>
</feature>
<sequence length="189" mass="20244">MGTTDNDLTVTLREIDRQEAVIANLETELDRARTFAVGAALALAAVGALVMGFYFGRTTAPKPEPQPQPVASASPMTLGDLGGTSPAATKAAEEAVKGALGRTKLQLRANPKTYIDNRIAEIAEEWGEHQRLVQQHPAERRPRTAPFPGGLSERTFEARCFAAGGEVLWTNPLSCTVDIPALMLPAIPR</sequence>
<evidence type="ECO:0000256" key="1">
    <source>
        <dbReference type="SAM" id="Coils"/>
    </source>
</evidence>
<keyword evidence="3" id="KW-1133">Transmembrane helix</keyword>
<comment type="caution">
    <text evidence="4">The sequence shown here is derived from an EMBL/GenBank/DDBJ whole genome shotgun (WGS) entry which is preliminary data.</text>
</comment>
<keyword evidence="3" id="KW-0812">Transmembrane</keyword>
<reference evidence="4 5" key="1">
    <citation type="submission" date="2021-05" db="EMBL/GenBank/DDBJ databases">
        <title>Mycobacterium acidophilum sp. nov., an extremely acid-tolerant member of the genus Mycobacterium.</title>
        <authorList>
            <person name="Xia J."/>
        </authorList>
    </citation>
    <scope>NUCLEOTIDE SEQUENCE [LARGE SCALE GENOMIC DNA]</scope>
    <source>
        <strain evidence="4 5">M1</strain>
    </source>
</reference>
<feature type="transmembrane region" description="Helical" evidence="3">
    <location>
        <begin position="35"/>
        <end position="56"/>
    </location>
</feature>
<dbReference type="RefSeq" id="WP_214093935.1">
    <property type="nucleotide sequence ID" value="NZ_JAHCLR010000035.1"/>
</dbReference>
<dbReference type="EMBL" id="JAHCLR010000035">
    <property type="protein sequence ID" value="MBS9535071.1"/>
    <property type="molecule type" value="Genomic_DNA"/>
</dbReference>
<evidence type="ECO:0000256" key="3">
    <source>
        <dbReference type="SAM" id="Phobius"/>
    </source>
</evidence>
<evidence type="ECO:0000256" key="2">
    <source>
        <dbReference type="SAM" id="MobiDB-lite"/>
    </source>
</evidence>
<name>A0ABS5RNL1_9MYCO</name>
<keyword evidence="5" id="KW-1185">Reference proteome</keyword>
<keyword evidence="1" id="KW-0175">Coiled coil</keyword>
<keyword evidence="3" id="KW-0472">Membrane</keyword>
<accession>A0ABS5RNL1</accession>